<keyword evidence="3 6" id="KW-0238">DNA-binding</keyword>
<dbReference type="PANTHER" id="PTHR30118:SF15">
    <property type="entry name" value="TRANSCRIPTIONAL REGULATORY PROTEIN"/>
    <property type="match status" value="1"/>
</dbReference>
<keyword evidence="4" id="KW-0804">Transcription</keyword>
<proteinExistence type="inferred from homology"/>
<keyword evidence="2" id="KW-0805">Transcription regulation</keyword>
<dbReference type="PANTHER" id="PTHR30118">
    <property type="entry name" value="HTH-TYPE TRANSCRIPTIONAL REGULATOR LEUO-RELATED"/>
    <property type="match status" value="1"/>
</dbReference>
<comment type="similarity">
    <text evidence="1">Belongs to the LysR transcriptional regulatory family.</text>
</comment>
<dbReference type="SUPFAM" id="SSF46785">
    <property type="entry name" value="Winged helix' DNA-binding domain"/>
    <property type="match status" value="1"/>
</dbReference>
<reference evidence="6 7" key="1">
    <citation type="submission" date="2017-04" db="EMBL/GenBank/DDBJ databases">
        <authorList>
            <person name="Afonso C.L."/>
            <person name="Miller P.J."/>
            <person name="Scott M.A."/>
            <person name="Spackman E."/>
            <person name="Goraichik I."/>
            <person name="Dimitrov K.M."/>
            <person name="Suarez D.L."/>
            <person name="Swayne D.E."/>
        </authorList>
    </citation>
    <scope>NUCLEOTIDE SEQUENCE [LARGE SCALE GENOMIC DNA]</scope>
    <source>
        <strain evidence="6 7">A2P</strain>
    </source>
</reference>
<evidence type="ECO:0000313" key="6">
    <source>
        <dbReference type="EMBL" id="SMF89152.1"/>
    </source>
</evidence>
<dbReference type="AlphaFoldDB" id="A0A1X7HLW2"/>
<dbReference type="InterPro" id="IPR000847">
    <property type="entry name" value="LysR_HTH_N"/>
</dbReference>
<dbReference type="PROSITE" id="PS50931">
    <property type="entry name" value="HTH_LYSR"/>
    <property type="match status" value="1"/>
</dbReference>
<dbReference type="Gene3D" id="1.10.10.10">
    <property type="entry name" value="Winged helix-like DNA-binding domain superfamily/Winged helix DNA-binding domain"/>
    <property type="match status" value="1"/>
</dbReference>
<dbReference type="STRING" id="286727.SAMN02982917_6626"/>
<dbReference type="CDD" id="cd08460">
    <property type="entry name" value="PBP2_DntR_like_1"/>
    <property type="match status" value="1"/>
</dbReference>
<sequence length="320" mass="34309">MERHVIVFPPMSDPDFNLLVALDALLAEGSVVNAARRLGLSDSAMSRTLARLRDATGDPLLVRAGRGLVPTPRAIQLRDRVHDLADEVRAVLRPAAAIDIAGLERTFTLRASESFIEVFAARLVSRTTAEAPGVLLRFAPRTDRDAQALRDGRIDLEIGAHAETAPELKVQKLIGDRLVGAVRDGHPLLLQEAVTADRYAACGHVVTSRSGRPRDQVDDALAALGHSRKVVVVVPSFPAALAIVRASDLVALVSERQVASGIAGIRTFPLPVPMRDVTVTQMWHPRQDADLAHRWLRGQVLAACRGTDNGAASEAAPPGP</sequence>
<dbReference type="Pfam" id="PF00126">
    <property type="entry name" value="HTH_1"/>
    <property type="match status" value="1"/>
</dbReference>
<dbReference type="InterPro" id="IPR005119">
    <property type="entry name" value="LysR_subst-bd"/>
</dbReference>
<feature type="domain" description="HTH lysR-type" evidence="5">
    <location>
        <begin position="14"/>
        <end position="71"/>
    </location>
</feature>
<evidence type="ECO:0000256" key="4">
    <source>
        <dbReference type="ARBA" id="ARBA00023163"/>
    </source>
</evidence>
<evidence type="ECO:0000259" key="5">
    <source>
        <dbReference type="PROSITE" id="PS50931"/>
    </source>
</evidence>
<organism evidence="6 7">
    <name type="scientific">Azospirillum oryzae</name>
    <dbReference type="NCBI Taxonomy" id="286727"/>
    <lineage>
        <taxon>Bacteria</taxon>
        <taxon>Pseudomonadati</taxon>
        <taxon>Pseudomonadota</taxon>
        <taxon>Alphaproteobacteria</taxon>
        <taxon>Rhodospirillales</taxon>
        <taxon>Azospirillaceae</taxon>
        <taxon>Azospirillum</taxon>
    </lineage>
</organism>
<protein>
    <submittedName>
        <fullName evidence="6">DNA-binding transcriptional regulator, LysR family</fullName>
    </submittedName>
</protein>
<evidence type="ECO:0000256" key="1">
    <source>
        <dbReference type="ARBA" id="ARBA00009437"/>
    </source>
</evidence>
<name>A0A1X7HLW2_9PROT</name>
<accession>A0A1X7HLW2</accession>
<dbReference type="InterPro" id="IPR036390">
    <property type="entry name" value="WH_DNA-bd_sf"/>
</dbReference>
<evidence type="ECO:0000313" key="7">
    <source>
        <dbReference type="Proteomes" id="UP000192936"/>
    </source>
</evidence>
<dbReference type="GO" id="GO:0003677">
    <property type="term" value="F:DNA binding"/>
    <property type="evidence" value="ECO:0007669"/>
    <property type="project" value="UniProtKB-KW"/>
</dbReference>
<evidence type="ECO:0000256" key="2">
    <source>
        <dbReference type="ARBA" id="ARBA00023015"/>
    </source>
</evidence>
<evidence type="ECO:0000256" key="3">
    <source>
        <dbReference type="ARBA" id="ARBA00023125"/>
    </source>
</evidence>
<dbReference type="Pfam" id="PF03466">
    <property type="entry name" value="LysR_substrate"/>
    <property type="match status" value="1"/>
</dbReference>
<dbReference type="EMBL" id="FXAK01000009">
    <property type="protein sequence ID" value="SMF89152.1"/>
    <property type="molecule type" value="Genomic_DNA"/>
</dbReference>
<dbReference type="SUPFAM" id="SSF53850">
    <property type="entry name" value="Periplasmic binding protein-like II"/>
    <property type="match status" value="1"/>
</dbReference>
<dbReference type="Proteomes" id="UP000192936">
    <property type="component" value="Unassembled WGS sequence"/>
</dbReference>
<dbReference type="GO" id="GO:0003700">
    <property type="term" value="F:DNA-binding transcription factor activity"/>
    <property type="evidence" value="ECO:0007669"/>
    <property type="project" value="InterPro"/>
</dbReference>
<gene>
    <name evidence="6" type="ORF">SAMN02982917_6626</name>
</gene>
<dbReference type="InterPro" id="IPR036388">
    <property type="entry name" value="WH-like_DNA-bd_sf"/>
</dbReference>
<dbReference type="Gene3D" id="3.40.190.10">
    <property type="entry name" value="Periplasmic binding protein-like II"/>
    <property type="match status" value="2"/>
</dbReference>
<dbReference type="InterPro" id="IPR050389">
    <property type="entry name" value="LysR-type_TF"/>
</dbReference>